<gene>
    <name evidence="1" type="ORF">ALECFALPRED_008721</name>
</gene>
<evidence type="ECO:0000313" key="1">
    <source>
        <dbReference type="EMBL" id="CAF9913212.1"/>
    </source>
</evidence>
<comment type="caution">
    <text evidence="1">The sequence shown here is derived from an EMBL/GenBank/DDBJ whole genome shotgun (WGS) entry which is preliminary data.</text>
</comment>
<sequence length="487" mass="56063">MPPRRRKELRDSILTQSFFNQGTCPCCSGRTHNHNTQPLKPDDPNYDKFAEFGPEYEKLSSVMTSSWIEKYKNLTPQERQKLHASIAMSPTIKNPKAVMQALTLALKQMNDEPAMADDLPPMETFDLDNLDEVAKTYDGLCKGYKDEEERGIADLAGLVSNLAVTTSDANRSPEDRLAAELDMHNLNINSKITLPLTSCLRQVQLFNIEKRFGCVEESYQALCNDDKKRRGEDVPAEMPQSFRQKWNDPFKLVGAAPKPRKKKAKKRLGVDEALVELKRNCKLAIEEMQDLKKVISDAEKPIVLPSVPASFTYADVPTPEDLPDHIRQRFFDAEFAFNEVVVLQEKASQQLLKVRSVFVAWYSTSDEAWEFGKRRIHEMPIFREYEYTRNSLHAQFYVAARQEVKIVEFYSSEGAPKLPQAMNTALRLNSLSLKEFEEYWELRCLRLQQTIPSVDKMVAEIDAMLKETADEDHPKTEWWKWLIDDPQ</sequence>
<dbReference type="EMBL" id="CAJPDR010000061">
    <property type="protein sequence ID" value="CAF9913212.1"/>
    <property type="molecule type" value="Genomic_DNA"/>
</dbReference>
<name>A0A8H3EVM4_9LECA</name>
<proteinExistence type="predicted"/>
<dbReference type="AlphaFoldDB" id="A0A8H3EVM4"/>
<evidence type="ECO:0000313" key="2">
    <source>
        <dbReference type="Proteomes" id="UP000664203"/>
    </source>
</evidence>
<dbReference type="Proteomes" id="UP000664203">
    <property type="component" value="Unassembled WGS sequence"/>
</dbReference>
<organism evidence="1 2">
    <name type="scientific">Alectoria fallacina</name>
    <dbReference type="NCBI Taxonomy" id="1903189"/>
    <lineage>
        <taxon>Eukaryota</taxon>
        <taxon>Fungi</taxon>
        <taxon>Dikarya</taxon>
        <taxon>Ascomycota</taxon>
        <taxon>Pezizomycotina</taxon>
        <taxon>Lecanoromycetes</taxon>
        <taxon>OSLEUM clade</taxon>
        <taxon>Lecanoromycetidae</taxon>
        <taxon>Lecanorales</taxon>
        <taxon>Lecanorineae</taxon>
        <taxon>Parmeliaceae</taxon>
        <taxon>Alectoria</taxon>
    </lineage>
</organism>
<dbReference type="OrthoDB" id="5321889at2759"/>
<protein>
    <submittedName>
        <fullName evidence="1">Uncharacterized protein</fullName>
    </submittedName>
</protein>
<keyword evidence="2" id="KW-1185">Reference proteome</keyword>
<accession>A0A8H3EVM4</accession>
<reference evidence="1" key="1">
    <citation type="submission" date="2021-03" db="EMBL/GenBank/DDBJ databases">
        <authorList>
            <person name="Tagirdzhanova G."/>
        </authorList>
    </citation>
    <scope>NUCLEOTIDE SEQUENCE</scope>
</reference>